<reference evidence="1 2" key="1">
    <citation type="submission" date="2015-06" db="EMBL/GenBank/DDBJ databases">
        <title>Nucleotide composition analysis revealed diverse host origins of novel circovirus-like genomes in Dianchi and Donghu lake in China.</title>
        <authorList>
            <person name="Ge X.-Y."/>
            <person name="Fang W."/>
            <person name="Wang J."/>
            <person name="Wang M.-N."/>
            <person name="Liu H.-Z."/>
            <person name="Shi Z.-L."/>
        </authorList>
    </citation>
    <scope>NUCLEOTIDE SEQUENCE [LARGE SCALE GENOMIC DNA]</scope>
    <source>
        <strain evidence="1">DHCV-2</strain>
    </source>
</reference>
<keyword evidence="2" id="KW-1185">Reference proteome</keyword>
<dbReference type="RefSeq" id="YP_009259733.1">
    <property type="nucleotide sequence ID" value="NC_030474.1"/>
</dbReference>
<dbReference type="EMBL" id="KT149408">
    <property type="protein sequence ID" value="AMB42997.1"/>
    <property type="molecule type" value="Genomic_DNA"/>
</dbReference>
<dbReference type="GeneID" id="37627687"/>
<accession>A0A190WHD5</accession>
<sequence length="204" mass="22479">MPISRPIYSPEQNTFEASWNLELEPDFSIGRSLFNSRSPNVLRQSRNSLVNPFTPSRRDPRQLSSTFGRKILESMERNSNSETVLLDVTIKRTGTRSETTQNQETWTISPPMFTFAVTIPSDVSASTILSLLQSRSGSLFSGAQLAQGSLDEPGKKPESVLILKTPGPSFGMGTVAMSRWLSMNFGAALIYPICSDGWIGTLLL</sequence>
<organism evidence="1 2">
    <name type="scientific">Circovirus-like genome DHCV-2</name>
    <dbReference type="NCBI Taxonomy" id="1788451"/>
    <lineage>
        <taxon>Viruses</taxon>
        <taxon>Monodnaviria</taxon>
        <taxon>Shotokuvirae</taxon>
        <taxon>Cressdnaviricota</taxon>
        <taxon>Arfiviricetes</taxon>
        <taxon>Saturnivirales</taxon>
        <taxon>Kanorauviridae</taxon>
        <taxon>Sakkuthvirus</taxon>
        <taxon>Sakkuthvirus donghis</taxon>
    </lineage>
</organism>
<name>A0A190WHD5_9VIRU</name>
<dbReference type="OrthoDB" id="40073at10239"/>
<protein>
    <submittedName>
        <fullName evidence="1">Uncharacterized protein</fullName>
    </submittedName>
</protein>
<evidence type="ECO:0000313" key="1">
    <source>
        <dbReference type="EMBL" id="AMB42997.1"/>
    </source>
</evidence>
<dbReference type="KEGG" id="vg:37627687"/>
<dbReference type="Proteomes" id="UP000143742">
    <property type="component" value="Segment"/>
</dbReference>
<evidence type="ECO:0000313" key="2">
    <source>
        <dbReference type="Proteomes" id="UP000143742"/>
    </source>
</evidence>
<proteinExistence type="predicted"/>